<protein>
    <recommendedName>
        <fullName evidence="1">RNase H type-1 domain-containing protein</fullName>
    </recommendedName>
</protein>
<dbReference type="EMBL" id="HBFB01035848">
    <property type="protein sequence ID" value="CAD8695985.1"/>
    <property type="molecule type" value="Transcribed_RNA"/>
</dbReference>
<dbReference type="GO" id="GO:0004523">
    <property type="term" value="F:RNA-DNA hybrid ribonuclease activity"/>
    <property type="evidence" value="ECO:0007669"/>
    <property type="project" value="InterPro"/>
</dbReference>
<reference evidence="2" key="1">
    <citation type="submission" date="2021-01" db="EMBL/GenBank/DDBJ databases">
        <authorList>
            <person name="Corre E."/>
            <person name="Pelletier E."/>
            <person name="Niang G."/>
            <person name="Scheremetjew M."/>
            <person name="Finn R."/>
            <person name="Kale V."/>
            <person name="Holt S."/>
            <person name="Cochrane G."/>
            <person name="Meng A."/>
            <person name="Brown T."/>
            <person name="Cohen L."/>
        </authorList>
    </citation>
    <scope>NUCLEOTIDE SEQUENCE</scope>
    <source>
        <strain evidence="2">SAG 11-49</strain>
    </source>
</reference>
<evidence type="ECO:0000313" key="2">
    <source>
        <dbReference type="EMBL" id="CAD8695985.1"/>
    </source>
</evidence>
<accession>A0A7S0X0S1</accession>
<sequence length="139" mass="15208">MKAADASNQYTLVVDGTHWGPRAAPMTAAAAVIKSDADDFEAKVRMSLPRDMTNNESDFCALILGLAAAQQLGVRKLVAQTDNDIVVLACMWGMSVKEPHLYVYRHFAVELFGCFESFELQQVDKKEIEGAKALARTVG</sequence>
<name>A0A7S0X0S1_9CHLO</name>
<proteinExistence type="predicted"/>
<dbReference type="AlphaFoldDB" id="A0A7S0X0S1"/>
<evidence type="ECO:0000259" key="1">
    <source>
        <dbReference type="Pfam" id="PF13456"/>
    </source>
</evidence>
<dbReference type="InterPro" id="IPR036397">
    <property type="entry name" value="RNaseH_sf"/>
</dbReference>
<dbReference type="Pfam" id="PF13456">
    <property type="entry name" value="RVT_3"/>
    <property type="match status" value="1"/>
</dbReference>
<dbReference type="Gene3D" id="3.30.420.10">
    <property type="entry name" value="Ribonuclease H-like superfamily/Ribonuclease H"/>
    <property type="match status" value="1"/>
</dbReference>
<feature type="domain" description="RNase H type-1" evidence="1">
    <location>
        <begin position="27"/>
        <end position="136"/>
    </location>
</feature>
<organism evidence="2">
    <name type="scientific">Chlamydomonas leiostraca</name>
    <dbReference type="NCBI Taxonomy" id="1034604"/>
    <lineage>
        <taxon>Eukaryota</taxon>
        <taxon>Viridiplantae</taxon>
        <taxon>Chlorophyta</taxon>
        <taxon>core chlorophytes</taxon>
        <taxon>Chlorophyceae</taxon>
        <taxon>CS clade</taxon>
        <taxon>Chlamydomonadales</taxon>
        <taxon>Chlamydomonadaceae</taxon>
        <taxon>Chlamydomonas</taxon>
    </lineage>
</organism>
<dbReference type="InterPro" id="IPR002156">
    <property type="entry name" value="RNaseH_domain"/>
</dbReference>
<dbReference type="SUPFAM" id="SSF53098">
    <property type="entry name" value="Ribonuclease H-like"/>
    <property type="match status" value="1"/>
</dbReference>
<gene>
    <name evidence="2" type="ORF">CLEI1391_LOCUS20171</name>
</gene>
<dbReference type="InterPro" id="IPR012337">
    <property type="entry name" value="RNaseH-like_sf"/>
</dbReference>
<dbReference type="GO" id="GO:0003676">
    <property type="term" value="F:nucleic acid binding"/>
    <property type="evidence" value="ECO:0007669"/>
    <property type="project" value="InterPro"/>
</dbReference>